<dbReference type="AlphaFoldDB" id="H1LC88"/>
<comment type="caution">
    <text evidence="1">The sequence shown here is derived from an EMBL/GenBank/DDBJ whole genome shotgun (WGS) entry which is preliminary data.</text>
</comment>
<proteinExistence type="predicted"/>
<gene>
    <name evidence="1" type="ORF">HMPREF9104_00201</name>
</gene>
<name>H1LC88_9LACO</name>
<sequence length="53" mass="6185">MRLKEIRPKHMRNASRVWIFERSGLGAAFCLVEHVSARVPREQYSKLNLQTCA</sequence>
<dbReference type="HOGENOM" id="CLU_3062817_0_0_9"/>
<evidence type="ECO:0000313" key="1">
    <source>
        <dbReference type="EMBL" id="EHO54184.1"/>
    </source>
</evidence>
<protein>
    <submittedName>
        <fullName evidence="1">Uncharacterized protein</fullName>
    </submittedName>
</protein>
<dbReference type="Proteomes" id="UP000005025">
    <property type="component" value="Unassembled WGS sequence"/>
</dbReference>
<dbReference type="EMBL" id="AGRJ01000022">
    <property type="protein sequence ID" value="EHO54184.1"/>
    <property type="molecule type" value="Genomic_DNA"/>
</dbReference>
<evidence type="ECO:0000313" key="2">
    <source>
        <dbReference type="Proteomes" id="UP000005025"/>
    </source>
</evidence>
<accession>H1LC88</accession>
<organism evidence="1 2">
    <name type="scientific">Lentilactobacillus kisonensis F0435</name>
    <dbReference type="NCBI Taxonomy" id="797516"/>
    <lineage>
        <taxon>Bacteria</taxon>
        <taxon>Bacillati</taxon>
        <taxon>Bacillota</taxon>
        <taxon>Bacilli</taxon>
        <taxon>Lactobacillales</taxon>
        <taxon>Lactobacillaceae</taxon>
        <taxon>Lentilactobacillus</taxon>
    </lineage>
</organism>
<reference evidence="1 2" key="1">
    <citation type="submission" date="2011-09" db="EMBL/GenBank/DDBJ databases">
        <authorList>
            <person name="Weinstock G."/>
            <person name="Sodergren E."/>
            <person name="Clifton S."/>
            <person name="Fulton L."/>
            <person name="Fulton B."/>
            <person name="Courtney L."/>
            <person name="Fronick C."/>
            <person name="Harrison M."/>
            <person name="Strong C."/>
            <person name="Farmer C."/>
            <person name="Delahaunty K."/>
            <person name="Markovic C."/>
            <person name="Hall O."/>
            <person name="Minx P."/>
            <person name="Tomlinson C."/>
            <person name="Mitreva M."/>
            <person name="Hou S."/>
            <person name="Chen J."/>
            <person name="Wollam A."/>
            <person name="Pepin K.H."/>
            <person name="Johnson M."/>
            <person name="Bhonagiri V."/>
            <person name="Zhang X."/>
            <person name="Suruliraj S."/>
            <person name="Warren W."/>
            <person name="Chinwalla A."/>
            <person name="Mardis E.R."/>
            <person name="Wilson R.K."/>
        </authorList>
    </citation>
    <scope>NUCLEOTIDE SEQUENCE [LARGE SCALE GENOMIC DNA]</scope>
    <source>
        <strain evidence="1 2">F0435</strain>
    </source>
</reference>